<keyword evidence="4 6" id="KW-1133">Transmembrane helix</keyword>
<accession>A0A1G9IFJ5</accession>
<evidence type="ECO:0000313" key="7">
    <source>
        <dbReference type="EMBL" id="SDL23902.1"/>
    </source>
</evidence>
<dbReference type="AlphaFoldDB" id="A0A1G9IFJ5"/>
<feature type="transmembrane region" description="Helical" evidence="6">
    <location>
        <begin position="61"/>
        <end position="80"/>
    </location>
</feature>
<proteinExistence type="predicted"/>
<evidence type="ECO:0000256" key="4">
    <source>
        <dbReference type="ARBA" id="ARBA00022989"/>
    </source>
</evidence>
<feature type="transmembrane region" description="Helical" evidence="6">
    <location>
        <begin position="319"/>
        <end position="336"/>
    </location>
</feature>
<dbReference type="InterPro" id="IPR001851">
    <property type="entry name" value="ABC_transp_permease"/>
</dbReference>
<keyword evidence="8" id="KW-1185">Reference proteome</keyword>
<dbReference type="CDD" id="cd06579">
    <property type="entry name" value="TM_PBP1_transp_AraH_like"/>
    <property type="match status" value="1"/>
</dbReference>
<evidence type="ECO:0000256" key="1">
    <source>
        <dbReference type="ARBA" id="ARBA00004651"/>
    </source>
</evidence>
<dbReference type="RefSeq" id="WP_245701487.1">
    <property type="nucleotide sequence ID" value="NZ_FNGP01000001.1"/>
</dbReference>
<dbReference type="GO" id="GO:0022857">
    <property type="term" value="F:transmembrane transporter activity"/>
    <property type="evidence" value="ECO:0007669"/>
    <property type="project" value="InterPro"/>
</dbReference>
<feature type="transmembrane region" description="Helical" evidence="6">
    <location>
        <begin position="28"/>
        <end position="49"/>
    </location>
</feature>
<dbReference type="EMBL" id="FNGP01000001">
    <property type="protein sequence ID" value="SDL23902.1"/>
    <property type="molecule type" value="Genomic_DNA"/>
</dbReference>
<evidence type="ECO:0000256" key="5">
    <source>
        <dbReference type="ARBA" id="ARBA00023136"/>
    </source>
</evidence>
<keyword evidence="2" id="KW-1003">Cell membrane</keyword>
<feature type="transmembrane region" description="Helical" evidence="6">
    <location>
        <begin position="236"/>
        <end position="256"/>
    </location>
</feature>
<dbReference type="PANTHER" id="PTHR32196:SF72">
    <property type="entry name" value="RIBOSE IMPORT PERMEASE PROTEIN RBSC"/>
    <property type="match status" value="1"/>
</dbReference>
<organism evidence="7 8">
    <name type="scientific">Tessaracoccus oleiagri</name>
    <dbReference type="NCBI Taxonomy" id="686624"/>
    <lineage>
        <taxon>Bacteria</taxon>
        <taxon>Bacillati</taxon>
        <taxon>Actinomycetota</taxon>
        <taxon>Actinomycetes</taxon>
        <taxon>Propionibacteriales</taxon>
        <taxon>Propionibacteriaceae</taxon>
        <taxon>Tessaracoccus</taxon>
    </lineage>
</organism>
<dbReference type="Pfam" id="PF02653">
    <property type="entry name" value="BPD_transp_2"/>
    <property type="match status" value="1"/>
</dbReference>
<feature type="transmembrane region" description="Helical" evidence="6">
    <location>
        <begin position="111"/>
        <end position="136"/>
    </location>
</feature>
<keyword evidence="3 6" id="KW-0812">Transmembrane</keyword>
<evidence type="ECO:0000256" key="2">
    <source>
        <dbReference type="ARBA" id="ARBA00022475"/>
    </source>
</evidence>
<sequence>MSTTEETKTEVEHEAKKEGRSGSSFQQLLVLLALVAIYVFFMFAAPNFAQLGIAIDILSQSAYIGVMALGTTFIIATGGIDLSSGTGMSLMAVAAGIFLAAPPYWNLPLGAGLLLVLLVGALIGAINGANVAILGLPPFIATLAMMMAARGLALVISQTQTISIANPGYKNLVQGNLIPRFELGGSTIAIPNSVLIFILLAIVAAFLLNKTLLGRYALAIGSNEEATRLSGVNVRFWKMMVYIVGGLFVAIGAILYSGRFGFVQPSEGVGFELNVIAAAVIGGTSLSGGRANITGTVIGALIMQTLTKGLQMMGLRQEWQLVVTGVVVLIAVLIDIQRQRRANAA</sequence>
<evidence type="ECO:0000313" key="8">
    <source>
        <dbReference type="Proteomes" id="UP000199475"/>
    </source>
</evidence>
<gene>
    <name evidence="7" type="ORF">SAMN04488242_0906</name>
</gene>
<dbReference type="PANTHER" id="PTHR32196">
    <property type="entry name" value="ABC TRANSPORTER PERMEASE PROTEIN YPHD-RELATED-RELATED"/>
    <property type="match status" value="1"/>
</dbReference>
<dbReference type="STRING" id="686624.SAMN04488242_0906"/>
<evidence type="ECO:0000256" key="3">
    <source>
        <dbReference type="ARBA" id="ARBA00022692"/>
    </source>
</evidence>
<reference evidence="7 8" key="1">
    <citation type="submission" date="2016-10" db="EMBL/GenBank/DDBJ databases">
        <authorList>
            <person name="de Groot N.N."/>
        </authorList>
    </citation>
    <scope>NUCLEOTIDE SEQUENCE [LARGE SCALE GENOMIC DNA]</scope>
    <source>
        <strain evidence="7 8">CGMCC 1.9159</strain>
    </source>
</reference>
<name>A0A1G9IFJ5_9ACTN</name>
<dbReference type="Proteomes" id="UP000199475">
    <property type="component" value="Unassembled WGS sequence"/>
</dbReference>
<keyword evidence="5 6" id="KW-0472">Membrane</keyword>
<protein>
    <submittedName>
        <fullName evidence="7">Ribose transport system permease protein</fullName>
    </submittedName>
</protein>
<feature type="transmembrane region" description="Helical" evidence="6">
    <location>
        <begin position="189"/>
        <end position="208"/>
    </location>
</feature>
<evidence type="ECO:0000256" key="6">
    <source>
        <dbReference type="SAM" id="Phobius"/>
    </source>
</evidence>
<comment type="subcellular location">
    <subcellularLocation>
        <location evidence="1">Cell membrane</location>
        <topology evidence="1">Multi-pass membrane protein</topology>
    </subcellularLocation>
</comment>
<dbReference type="GO" id="GO:0005886">
    <property type="term" value="C:plasma membrane"/>
    <property type="evidence" value="ECO:0007669"/>
    <property type="project" value="UniProtKB-SubCell"/>
</dbReference>